<comment type="caution">
    <text evidence="1">The sequence shown here is derived from an EMBL/GenBank/DDBJ whole genome shotgun (WGS) entry which is preliminary data.</text>
</comment>
<evidence type="ECO:0000313" key="2">
    <source>
        <dbReference type="Proteomes" id="UP001140096"/>
    </source>
</evidence>
<proteinExistence type="predicted"/>
<evidence type="ECO:0000313" key="1">
    <source>
        <dbReference type="EMBL" id="KAJ2808330.1"/>
    </source>
</evidence>
<feature type="non-terminal residue" evidence="1">
    <location>
        <position position="1"/>
    </location>
</feature>
<name>A0ACC1LHK1_9FUNG</name>
<keyword evidence="2" id="KW-1185">Reference proteome</keyword>
<organism evidence="1 2">
    <name type="scientific">Coemansia furcata</name>
    <dbReference type="NCBI Taxonomy" id="417177"/>
    <lineage>
        <taxon>Eukaryota</taxon>
        <taxon>Fungi</taxon>
        <taxon>Fungi incertae sedis</taxon>
        <taxon>Zoopagomycota</taxon>
        <taxon>Kickxellomycotina</taxon>
        <taxon>Kickxellomycetes</taxon>
        <taxon>Kickxellales</taxon>
        <taxon>Kickxellaceae</taxon>
        <taxon>Coemansia</taxon>
    </lineage>
</organism>
<gene>
    <name evidence="1" type="ORF">H4S07_003434</name>
</gene>
<protein>
    <submittedName>
        <fullName evidence="1">Uncharacterized protein</fullName>
    </submittedName>
</protein>
<dbReference type="EMBL" id="JANBUP010001109">
    <property type="protein sequence ID" value="KAJ2808330.1"/>
    <property type="molecule type" value="Genomic_DNA"/>
</dbReference>
<sequence>PRSLIESYGSWAKADVERLKQFTEANYEDSSTIDWGLVGAYMNIDSLECQCIGLSTFNDLINEVSYQRICKLRDSGLNWKDVHQYFLQYPNVTSFQSRYSNFKAKLEGRERIRLTAEWTDIERK</sequence>
<accession>A0ACC1LHK1</accession>
<reference evidence="1" key="1">
    <citation type="submission" date="2022-07" db="EMBL/GenBank/DDBJ databases">
        <title>Phylogenomic reconstructions and comparative analyses of Kickxellomycotina fungi.</title>
        <authorList>
            <person name="Reynolds N.K."/>
            <person name="Stajich J.E."/>
            <person name="Barry K."/>
            <person name="Grigoriev I.V."/>
            <person name="Crous P."/>
            <person name="Smith M.E."/>
        </authorList>
    </citation>
    <scope>NUCLEOTIDE SEQUENCE</scope>
    <source>
        <strain evidence="1">CBS 102833</strain>
    </source>
</reference>
<dbReference type="Proteomes" id="UP001140096">
    <property type="component" value="Unassembled WGS sequence"/>
</dbReference>